<organism evidence="2 3">
    <name type="scientific">Cymbomonas tetramitiformis</name>
    <dbReference type="NCBI Taxonomy" id="36881"/>
    <lineage>
        <taxon>Eukaryota</taxon>
        <taxon>Viridiplantae</taxon>
        <taxon>Chlorophyta</taxon>
        <taxon>Pyramimonadophyceae</taxon>
        <taxon>Pyramimonadales</taxon>
        <taxon>Pyramimonadaceae</taxon>
        <taxon>Cymbomonas</taxon>
    </lineage>
</organism>
<keyword evidence="3" id="KW-1185">Reference proteome</keyword>
<name>A0AAE0H176_9CHLO</name>
<evidence type="ECO:0000313" key="2">
    <source>
        <dbReference type="EMBL" id="KAK3287981.1"/>
    </source>
</evidence>
<evidence type="ECO:0000256" key="1">
    <source>
        <dbReference type="SAM" id="MobiDB-lite"/>
    </source>
</evidence>
<accession>A0AAE0H176</accession>
<sequence length="266" mass="30287">MRHANMVKNGRSTVIFKTNALEILKILADTERKAPIKRRSLQALVIAPNRGEGESIPFMDVDQPELLSLLKSEMDWLDKEGHNFELENEACGDPFSGAVSADETCTLKKLVSAIIENWSTLLNGFLKSQAAPDIIETYQHVLTTVAINYRTTIHQIVTIDHILRLISRTIDRYNTRDMFTLYGKPLIHWYASTSECRMDITDRLGEDVEELRTKLEKPYDPSSTSTKEHDKLKEKAALAKKRMRFVSDAYPNDDSTPPPDYMVTDP</sequence>
<evidence type="ECO:0000313" key="3">
    <source>
        <dbReference type="Proteomes" id="UP001190700"/>
    </source>
</evidence>
<proteinExistence type="predicted"/>
<reference evidence="2 3" key="1">
    <citation type="journal article" date="2015" name="Genome Biol. Evol.">
        <title>Comparative Genomics of a Bacterivorous Green Alga Reveals Evolutionary Causalities and Consequences of Phago-Mixotrophic Mode of Nutrition.</title>
        <authorList>
            <person name="Burns J.A."/>
            <person name="Paasch A."/>
            <person name="Narechania A."/>
            <person name="Kim E."/>
        </authorList>
    </citation>
    <scope>NUCLEOTIDE SEQUENCE [LARGE SCALE GENOMIC DNA]</scope>
    <source>
        <strain evidence="2 3">PLY_AMNH</strain>
    </source>
</reference>
<dbReference type="EMBL" id="LGRX02000644">
    <property type="protein sequence ID" value="KAK3287981.1"/>
    <property type="molecule type" value="Genomic_DNA"/>
</dbReference>
<dbReference type="AlphaFoldDB" id="A0AAE0H176"/>
<protein>
    <submittedName>
        <fullName evidence="2">Uncharacterized protein</fullName>
    </submittedName>
</protein>
<gene>
    <name evidence="2" type="ORF">CYMTET_4535</name>
</gene>
<dbReference type="Proteomes" id="UP001190700">
    <property type="component" value="Unassembled WGS sequence"/>
</dbReference>
<feature type="region of interest" description="Disordered" evidence="1">
    <location>
        <begin position="247"/>
        <end position="266"/>
    </location>
</feature>
<comment type="caution">
    <text evidence="2">The sequence shown here is derived from an EMBL/GenBank/DDBJ whole genome shotgun (WGS) entry which is preliminary data.</text>
</comment>